<keyword evidence="11" id="KW-0249">Electron transport</keyword>
<organism evidence="16">
    <name type="scientific">Enterobius vermicularis</name>
    <name type="common">Human pinworm</name>
    <dbReference type="NCBI Taxonomy" id="51028"/>
    <lineage>
        <taxon>Eukaryota</taxon>
        <taxon>Metazoa</taxon>
        <taxon>Ecdysozoa</taxon>
        <taxon>Nematoda</taxon>
        <taxon>Chromadorea</taxon>
        <taxon>Rhabditida</taxon>
        <taxon>Spirurina</taxon>
        <taxon>Oxyuridomorpha</taxon>
        <taxon>Oxyuroidea</taxon>
        <taxon>Oxyuridae</taxon>
        <taxon>Enterobius</taxon>
    </lineage>
</organism>
<reference evidence="16" key="1">
    <citation type="submission" date="2017-02" db="UniProtKB">
        <authorList>
            <consortium name="WormBaseParasite"/>
        </authorList>
    </citation>
    <scope>IDENTIFICATION</scope>
</reference>
<dbReference type="GO" id="GO:0051537">
    <property type="term" value="F:2 iron, 2 sulfur cluster binding"/>
    <property type="evidence" value="ECO:0007669"/>
    <property type="project" value="UniProtKB-KW"/>
</dbReference>
<keyword evidence="9" id="KW-0472">Membrane</keyword>
<dbReference type="InterPro" id="IPR014349">
    <property type="entry name" value="Rieske_Fe-S_prot"/>
</dbReference>
<evidence type="ECO:0000256" key="3">
    <source>
        <dbReference type="ARBA" id="ARBA00022692"/>
    </source>
</evidence>
<dbReference type="GO" id="GO:0005743">
    <property type="term" value="C:mitochondrial inner membrane"/>
    <property type="evidence" value="ECO:0007669"/>
    <property type="project" value="UniProtKB-SubCell"/>
</dbReference>
<keyword evidence="12" id="KW-0496">Mitochondrion</keyword>
<dbReference type="PANTHER" id="PTHR10134">
    <property type="entry name" value="CYTOCHROME B-C1 COMPLEX SUBUNIT RIESKE, MITOCHONDRIAL"/>
    <property type="match status" value="1"/>
</dbReference>
<dbReference type="InterPro" id="IPR036922">
    <property type="entry name" value="Rieske_2Fe-2S_sf"/>
</dbReference>
<evidence type="ECO:0000256" key="4">
    <source>
        <dbReference type="ARBA" id="ARBA00022714"/>
    </source>
</evidence>
<dbReference type="Pfam" id="PF00355">
    <property type="entry name" value="Rieske"/>
    <property type="match status" value="1"/>
</dbReference>
<keyword evidence="11" id="KW-0813">Transport</keyword>
<feature type="domain" description="Rieske" evidence="13">
    <location>
        <begin position="180"/>
        <end position="249"/>
    </location>
</feature>
<proteinExistence type="inferred from homology"/>
<name>A0A0N4V9V1_ENTVE</name>
<evidence type="ECO:0000256" key="7">
    <source>
        <dbReference type="ARBA" id="ARBA00023004"/>
    </source>
</evidence>
<protein>
    <recommendedName>
        <fullName evidence="11">Cytochrome b-c1 complex subunit Rieske, mitochondrial</fullName>
        <ecNumber evidence="11">7.1.1.8</ecNumber>
    </recommendedName>
</protein>
<dbReference type="CDD" id="cd03470">
    <property type="entry name" value="Rieske_cytochrome_bc1"/>
    <property type="match status" value="1"/>
</dbReference>
<comment type="catalytic activity">
    <reaction evidence="11">
        <text>a quinol + 2 Fe(III)-[cytochrome c](out) = a quinone + 2 Fe(II)-[cytochrome c](out) + 2 H(+)(out)</text>
        <dbReference type="Rhea" id="RHEA:11484"/>
        <dbReference type="Rhea" id="RHEA-COMP:10350"/>
        <dbReference type="Rhea" id="RHEA-COMP:14399"/>
        <dbReference type="ChEBI" id="CHEBI:15378"/>
        <dbReference type="ChEBI" id="CHEBI:24646"/>
        <dbReference type="ChEBI" id="CHEBI:29033"/>
        <dbReference type="ChEBI" id="CHEBI:29034"/>
        <dbReference type="ChEBI" id="CHEBI:132124"/>
        <dbReference type="EC" id="7.1.1.8"/>
    </reaction>
</comment>
<dbReference type="PRINTS" id="PR00162">
    <property type="entry name" value="RIESKE"/>
</dbReference>
<dbReference type="GO" id="GO:0008121">
    <property type="term" value="F:quinol-cytochrome-c reductase activity"/>
    <property type="evidence" value="ECO:0007669"/>
    <property type="project" value="UniProtKB-EC"/>
</dbReference>
<evidence type="ECO:0000256" key="11">
    <source>
        <dbReference type="RuleBase" id="RU004494"/>
    </source>
</evidence>
<dbReference type="EMBL" id="UXUI01008633">
    <property type="protein sequence ID" value="VDD91996.1"/>
    <property type="molecule type" value="Genomic_DNA"/>
</dbReference>
<dbReference type="OrthoDB" id="1637982at2759"/>
<keyword evidence="7" id="KW-0408">Iron</keyword>
<dbReference type="AlphaFoldDB" id="A0A0N4V9V1"/>
<evidence type="ECO:0000256" key="1">
    <source>
        <dbReference type="ARBA" id="ARBA00004167"/>
    </source>
</evidence>
<accession>A0A0N4V9V1</accession>
<dbReference type="NCBIfam" id="TIGR01416">
    <property type="entry name" value="Rieske_proteo"/>
    <property type="match status" value="1"/>
</dbReference>
<keyword evidence="5" id="KW-0479">Metal-binding</keyword>
<keyword evidence="8" id="KW-0411">Iron-sulfur</keyword>
<comment type="similarity">
    <text evidence="2">Belongs to the Rieske iron-sulfur protein family.</text>
</comment>
<keyword evidence="15" id="KW-1185">Reference proteome</keyword>
<dbReference type="Gene3D" id="1.20.5.270">
    <property type="entry name" value="Ubiquinol cytochrome reductase, transmembrane domain"/>
    <property type="match status" value="1"/>
</dbReference>
<evidence type="ECO:0000256" key="10">
    <source>
        <dbReference type="ARBA" id="ARBA00023157"/>
    </source>
</evidence>
<dbReference type="PROSITE" id="PS51296">
    <property type="entry name" value="RIESKE"/>
    <property type="match status" value="1"/>
</dbReference>
<keyword evidence="3" id="KW-0812">Transmembrane</keyword>
<evidence type="ECO:0000313" key="14">
    <source>
        <dbReference type="EMBL" id="VDD91996.1"/>
    </source>
</evidence>
<evidence type="ECO:0000313" key="15">
    <source>
        <dbReference type="Proteomes" id="UP000274131"/>
    </source>
</evidence>
<dbReference type="InterPro" id="IPR005805">
    <property type="entry name" value="Rieske_Fe-S_prot_C"/>
</dbReference>
<comment type="subcellular location">
    <subcellularLocation>
        <location evidence="1">Membrane</location>
        <topology evidence="1">Single-pass membrane protein</topology>
    </subcellularLocation>
    <subcellularLocation>
        <location evidence="12">Mitochondrion inner membrane</location>
    </subcellularLocation>
</comment>
<dbReference type="InterPro" id="IPR017941">
    <property type="entry name" value="Rieske_2Fe-2S"/>
</dbReference>
<evidence type="ECO:0000256" key="5">
    <source>
        <dbReference type="ARBA" id="ARBA00022723"/>
    </source>
</evidence>
<dbReference type="WBParaSite" id="EVEC_0000722601-mRNA-1">
    <property type="protein sequence ID" value="EVEC_0000722601-mRNA-1"/>
    <property type="gene ID" value="EVEC_0000722601"/>
</dbReference>
<dbReference type="Pfam" id="PF02921">
    <property type="entry name" value="UCR_TM"/>
    <property type="match status" value="1"/>
</dbReference>
<keyword evidence="4" id="KW-0001">2Fe-2S</keyword>
<dbReference type="SUPFAM" id="SSF50022">
    <property type="entry name" value="ISP domain"/>
    <property type="match status" value="1"/>
</dbReference>
<sequence length="250" mass="28389">MAAMFRSNTFASKLVCFPILVCRFLRIHNIRGCEELYEVIGICFFFLVIARRFAHTDVRFPSFDDVRRKDTLDPHIPASETEDTRRALPSAIYYGVGGMLALVSAKECVQKLVGYKWLPADQMALAAVEVDLNEIPEGQIRAYEWRGKPVFVKHRSADEIERERSVPLSDLRHPEKDEDRVHRDEWLVLLGVCTHLGCVPIPNEGEYLGGYFCPCHGSHYDASGRIRKGPAPTNMEVPEHTFRGDTLIIG</sequence>
<reference evidence="14 15" key="2">
    <citation type="submission" date="2018-10" db="EMBL/GenBank/DDBJ databases">
        <authorList>
            <consortium name="Pathogen Informatics"/>
        </authorList>
    </citation>
    <scope>NUCLEOTIDE SEQUENCE [LARGE SCALE GENOMIC DNA]</scope>
</reference>
<dbReference type="STRING" id="51028.A0A0N4V9V1"/>
<dbReference type="Proteomes" id="UP000274131">
    <property type="component" value="Unassembled WGS sequence"/>
</dbReference>
<evidence type="ECO:0000259" key="13">
    <source>
        <dbReference type="PROSITE" id="PS51296"/>
    </source>
</evidence>
<dbReference type="EC" id="7.1.1.8" evidence="11"/>
<evidence type="ECO:0000256" key="6">
    <source>
        <dbReference type="ARBA" id="ARBA00022989"/>
    </source>
</evidence>
<gene>
    <name evidence="14" type="ORF">EVEC_LOCUS6747</name>
</gene>
<dbReference type="FunFam" id="2.102.10.10:FF:000001">
    <property type="entry name" value="Cytochrome b-c1 complex subunit Rieske, mitochondrial"/>
    <property type="match status" value="1"/>
</dbReference>
<dbReference type="InterPro" id="IPR006317">
    <property type="entry name" value="Ubiquinol_cyt_c_Rdtase_Fe-S-su"/>
</dbReference>
<comment type="miscellaneous">
    <text evidence="11">The Rieske protein is a high potential 2Fe-2S protein.</text>
</comment>
<dbReference type="Gene3D" id="2.102.10.10">
    <property type="entry name" value="Rieske [2Fe-2S] iron-sulphur domain"/>
    <property type="match status" value="1"/>
</dbReference>
<evidence type="ECO:0000313" key="16">
    <source>
        <dbReference type="WBParaSite" id="EVEC_0000722601-mRNA-1"/>
    </source>
</evidence>
<evidence type="ECO:0000256" key="8">
    <source>
        <dbReference type="ARBA" id="ARBA00023014"/>
    </source>
</evidence>
<evidence type="ECO:0000256" key="9">
    <source>
        <dbReference type="ARBA" id="ARBA00023136"/>
    </source>
</evidence>
<keyword evidence="6" id="KW-1133">Transmembrane helix</keyword>
<keyword evidence="12" id="KW-0679">Respiratory chain</keyword>
<dbReference type="GO" id="GO:0046872">
    <property type="term" value="F:metal ion binding"/>
    <property type="evidence" value="ECO:0007669"/>
    <property type="project" value="UniProtKB-KW"/>
</dbReference>
<dbReference type="SUPFAM" id="SSF81502">
    <property type="entry name" value="ISP transmembrane anchor"/>
    <property type="match status" value="1"/>
</dbReference>
<keyword evidence="10" id="KW-1015">Disulfide bond</keyword>
<evidence type="ECO:0000256" key="2">
    <source>
        <dbReference type="ARBA" id="ARBA00010651"/>
    </source>
</evidence>
<dbReference type="InterPro" id="IPR004192">
    <property type="entry name" value="Rieske_TM"/>
</dbReference>
<comment type="cofactor">
    <cofactor evidence="11">
        <name>[2Fe-2S] cluster</name>
        <dbReference type="ChEBI" id="CHEBI:190135"/>
    </cofactor>
    <text evidence="11">Binds 1 [2Fe-2S] cluster per subunit.</text>
</comment>
<dbReference type="InterPro" id="IPR037008">
    <property type="entry name" value="bc1_Rieske_TM_sf"/>
</dbReference>
<evidence type="ECO:0000256" key="12">
    <source>
        <dbReference type="RuleBase" id="RU004495"/>
    </source>
</evidence>